<dbReference type="Pfam" id="PF13432">
    <property type="entry name" value="TPR_16"/>
    <property type="match status" value="1"/>
</dbReference>
<dbReference type="Proteomes" id="UP000886667">
    <property type="component" value="Unassembled WGS sequence"/>
</dbReference>
<evidence type="ECO:0000313" key="2">
    <source>
        <dbReference type="EMBL" id="MCG7947448.1"/>
    </source>
</evidence>
<dbReference type="Gene3D" id="1.25.40.10">
    <property type="entry name" value="Tetratricopeptide repeat domain"/>
    <property type="match status" value="6"/>
</dbReference>
<protein>
    <submittedName>
        <fullName evidence="2">Tetratricopeptide repeat protein</fullName>
    </submittedName>
</protein>
<evidence type="ECO:0000256" key="1">
    <source>
        <dbReference type="PROSITE-ProRule" id="PRU00339"/>
    </source>
</evidence>
<dbReference type="Pfam" id="PF13174">
    <property type="entry name" value="TPR_6"/>
    <property type="match status" value="4"/>
</dbReference>
<dbReference type="PROSITE" id="PS50005">
    <property type="entry name" value="TPR"/>
    <property type="match status" value="2"/>
</dbReference>
<sequence>MKPALYLGLLSLAAYGCSSPVTKGGGPNEATLADLQTEPVKIEQSAIAPSERDEVIENYRALLKLKPDQRLHSEATRRLADLELERSETKLLSADEPAPSSEELNQSIKLYQGLLANDPDYNASDLVLYQLARAYELQGEMPAMMQTLDTLIRKYPQSEYWQEARFRQGERFFVEQRFSNAEQAYGDILDQQQQTPYYDRSLFKHGWSLFKQRKVEQGLDSFTQLLDRNLGDTQVIDTGKLSPADQELLKETLRVISLTFSELGGAQRISQYFDRHGHRNYEYMIYQGLGNLYLKQERIQDAADAYQAFVNLNPAHPQSPRLSVEVVEIYTKNGFPAKAIESKKAFTQHYAVAGDTWQKLGSEDQTWLNEQLRVYLKELAEYHHALAQKNRNKKSKAITAEQAKQGQQAAHWYRLYLDNFPTDPKAGNISFLLGELLFELKDYPQAVSAYEQSAYQLPNHEQRAEAGYAALLAYAAQQKQLKKDPADAWRKQGVESALKFCDTFPQDSRRARVLTEAADQLLDLKDLGRARGAALQVANLKPAAEKKLRRTAWIIAAHAAFEQKDFKAAEQAYQQALALTSGKDKQRGKLEERLAASIYQQGSAQRAQGDHSGAANQFLRIAALAPASSILATAEYDAAASLIAAGDWAGAVTILESYKKRYPKSELIAEVDSKLAVAYMESGQSLKAASQLALISKQSGDKQLQREAGWQAAELYDKAGKNKQAISAYKSYVKRFPNPYDPALEARQRLVELYEKTGEWGKREWWMRQIIKVDAKAGKQRTDRSRYLAATSSIQLAEPPRRAFRKVKLKAPIEKSLKSKKSKMQEAINAYKRAAKYGVAEVTTAATHRIGEIYQQFGAALMASERPKGLNEEELEQYEILLEEQAYPFEEKAITLYESNIERAPQGIYDEWVKKSFAELAKLIPGRYAKQEKWEGWIDAIN</sequence>
<dbReference type="InterPro" id="IPR011990">
    <property type="entry name" value="TPR-like_helical_dom_sf"/>
</dbReference>
<dbReference type="SUPFAM" id="SSF48452">
    <property type="entry name" value="TPR-like"/>
    <property type="match status" value="3"/>
</dbReference>
<dbReference type="Pfam" id="PF13181">
    <property type="entry name" value="TPR_8"/>
    <property type="match status" value="2"/>
</dbReference>
<name>A0A9E4KHC7_9GAMM</name>
<dbReference type="InterPro" id="IPR019734">
    <property type="entry name" value="TPR_rpt"/>
</dbReference>
<dbReference type="AlphaFoldDB" id="A0A9E4KHC7"/>
<comment type="caution">
    <text evidence="2">The sequence shown here is derived from an EMBL/GenBank/DDBJ whole genome shotgun (WGS) entry which is preliminary data.</text>
</comment>
<proteinExistence type="predicted"/>
<reference evidence="2" key="1">
    <citation type="journal article" date="2021" name="Proc. Natl. Acad. Sci. U.S.A.">
        <title>Global biogeography of chemosynthetic symbionts reveals both localized and globally distributed symbiont groups. .</title>
        <authorList>
            <person name="Osvatic J.T."/>
            <person name="Wilkins L.G.E."/>
            <person name="Leibrecht L."/>
            <person name="Leray M."/>
            <person name="Zauner S."/>
            <person name="Polzin J."/>
            <person name="Camacho Y."/>
            <person name="Gros O."/>
            <person name="van Gils J.A."/>
            <person name="Eisen J.A."/>
            <person name="Petersen J.M."/>
            <person name="Yuen B."/>
        </authorList>
    </citation>
    <scope>NUCLEOTIDE SEQUENCE</scope>
    <source>
        <strain evidence="2">MAGclacostrist064TRANS</strain>
    </source>
</reference>
<dbReference type="EMBL" id="JAEPCM010000481">
    <property type="protein sequence ID" value="MCG7947448.1"/>
    <property type="molecule type" value="Genomic_DNA"/>
</dbReference>
<feature type="repeat" description="TPR" evidence="1">
    <location>
        <begin position="283"/>
        <end position="316"/>
    </location>
</feature>
<keyword evidence="1" id="KW-0802">TPR repeat</keyword>
<dbReference type="PROSITE" id="PS51257">
    <property type="entry name" value="PROKAR_LIPOPROTEIN"/>
    <property type="match status" value="1"/>
</dbReference>
<gene>
    <name evidence="2" type="ORF">JAZ07_13985</name>
</gene>
<organism evidence="2 3">
    <name type="scientific">Candidatus Thiodiazotropha taylori</name>
    <dbReference type="NCBI Taxonomy" id="2792791"/>
    <lineage>
        <taxon>Bacteria</taxon>
        <taxon>Pseudomonadati</taxon>
        <taxon>Pseudomonadota</taxon>
        <taxon>Gammaproteobacteria</taxon>
        <taxon>Chromatiales</taxon>
        <taxon>Sedimenticolaceae</taxon>
        <taxon>Candidatus Thiodiazotropha</taxon>
    </lineage>
</organism>
<dbReference type="SMART" id="SM00028">
    <property type="entry name" value="TPR"/>
    <property type="match status" value="6"/>
</dbReference>
<evidence type="ECO:0000313" key="3">
    <source>
        <dbReference type="Proteomes" id="UP000886667"/>
    </source>
</evidence>
<accession>A0A9E4KHC7</accession>
<feature type="repeat" description="TPR" evidence="1">
    <location>
        <begin position="427"/>
        <end position="460"/>
    </location>
</feature>